<evidence type="ECO:0000256" key="2">
    <source>
        <dbReference type="ARBA" id="ARBA00023242"/>
    </source>
</evidence>
<organism evidence="5 6">
    <name type="scientific">Dovyalis caffra</name>
    <dbReference type="NCBI Taxonomy" id="77055"/>
    <lineage>
        <taxon>Eukaryota</taxon>
        <taxon>Viridiplantae</taxon>
        <taxon>Streptophyta</taxon>
        <taxon>Embryophyta</taxon>
        <taxon>Tracheophyta</taxon>
        <taxon>Spermatophyta</taxon>
        <taxon>Magnoliopsida</taxon>
        <taxon>eudicotyledons</taxon>
        <taxon>Gunneridae</taxon>
        <taxon>Pentapetalae</taxon>
        <taxon>rosids</taxon>
        <taxon>fabids</taxon>
        <taxon>Malpighiales</taxon>
        <taxon>Salicaceae</taxon>
        <taxon>Flacourtieae</taxon>
        <taxon>Dovyalis</taxon>
    </lineage>
</organism>
<dbReference type="InterPro" id="IPR042470">
    <property type="entry name" value="RMI1_N_C_sf"/>
</dbReference>
<feature type="compositionally biased region" description="Polar residues" evidence="3">
    <location>
        <begin position="323"/>
        <end position="340"/>
    </location>
</feature>
<dbReference type="GO" id="GO:0005634">
    <property type="term" value="C:nucleus"/>
    <property type="evidence" value="ECO:0007669"/>
    <property type="project" value="UniProtKB-SubCell"/>
</dbReference>
<name>A0AAV1RF59_9ROSI</name>
<evidence type="ECO:0000313" key="5">
    <source>
        <dbReference type="EMBL" id="CAK7334856.1"/>
    </source>
</evidence>
<dbReference type="PANTHER" id="PTHR13681">
    <property type="entry name" value="SURVIVAL OF MOTOR NEURON-RELATED-SPLICING FACTOR 30-RELATED"/>
    <property type="match status" value="1"/>
</dbReference>
<dbReference type="PANTHER" id="PTHR13681:SF24">
    <property type="entry name" value="TUDOR DOMAIN-CONTAINING PROTEIN 3"/>
    <property type="match status" value="1"/>
</dbReference>
<feature type="domain" description="RecQ mediated genome instability protein 1 OB-fold" evidence="4">
    <location>
        <begin position="95"/>
        <end position="154"/>
    </location>
</feature>
<keyword evidence="6" id="KW-1185">Reference proteome</keyword>
<feature type="non-terminal residue" evidence="5">
    <location>
        <position position="508"/>
    </location>
</feature>
<protein>
    <recommendedName>
        <fullName evidence="4">RecQ mediated genome instability protein 1 OB-fold domain-containing protein</fullName>
    </recommendedName>
</protein>
<feature type="compositionally biased region" description="Basic and acidic residues" evidence="3">
    <location>
        <begin position="442"/>
        <end position="456"/>
    </location>
</feature>
<feature type="compositionally biased region" description="Basic and acidic residues" evidence="3">
    <location>
        <begin position="343"/>
        <end position="355"/>
    </location>
</feature>
<feature type="compositionally biased region" description="Acidic residues" evidence="3">
    <location>
        <begin position="473"/>
        <end position="484"/>
    </location>
</feature>
<dbReference type="AlphaFoldDB" id="A0AAV1RF59"/>
<comment type="caution">
    <text evidence="5">The sequence shown here is derived from an EMBL/GenBank/DDBJ whole genome shotgun (WGS) entry which is preliminary data.</text>
</comment>
<evidence type="ECO:0000256" key="3">
    <source>
        <dbReference type="SAM" id="MobiDB-lite"/>
    </source>
</evidence>
<evidence type="ECO:0000259" key="4">
    <source>
        <dbReference type="Pfam" id="PF08585"/>
    </source>
</evidence>
<feature type="compositionally biased region" description="Basic and acidic residues" evidence="3">
    <location>
        <begin position="485"/>
        <end position="502"/>
    </location>
</feature>
<comment type="subcellular location">
    <subcellularLocation>
        <location evidence="1">Nucleus</location>
    </subcellularLocation>
</comment>
<proteinExistence type="predicted"/>
<evidence type="ECO:0000313" key="6">
    <source>
        <dbReference type="Proteomes" id="UP001314170"/>
    </source>
</evidence>
<feature type="region of interest" description="Disordered" evidence="3">
    <location>
        <begin position="304"/>
        <end position="355"/>
    </location>
</feature>
<dbReference type="Proteomes" id="UP001314170">
    <property type="component" value="Unassembled WGS sequence"/>
</dbReference>
<gene>
    <name evidence="5" type="ORF">DCAF_LOCUS10109</name>
</gene>
<accession>A0AAV1RF59</accession>
<feature type="compositionally biased region" description="Basic and acidic residues" evidence="3">
    <location>
        <begin position="305"/>
        <end position="322"/>
    </location>
</feature>
<dbReference type="Pfam" id="PF08585">
    <property type="entry name" value="RMI1_N_C"/>
    <property type="match status" value="1"/>
</dbReference>
<dbReference type="InterPro" id="IPR013894">
    <property type="entry name" value="RMI1_OB"/>
</dbReference>
<dbReference type="EMBL" id="CAWUPB010000956">
    <property type="protein sequence ID" value="CAK7334856.1"/>
    <property type="molecule type" value="Genomic_DNA"/>
</dbReference>
<dbReference type="SMART" id="SM01161">
    <property type="entry name" value="DUF1767"/>
    <property type="match status" value="1"/>
</dbReference>
<keyword evidence="2" id="KW-0539">Nucleus</keyword>
<dbReference type="Gene3D" id="2.40.50.770">
    <property type="entry name" value="RecQ-mediated genome instability protein Rmi1, C-terminal domain"/>
    <property type="match status" value="1"/>
</dbReference>
<evidence type="ECO:0000256" key="1">
    <source>
        <dbReference type="ARBA" id="ARBA00004123"/>
    </source>
</evidence>
<sequence length="508" mass="56483">MEGLGLGPGESSNNVAETVLETLRTRGWSLGDIDQLNALIFIHSALSDDGDPCTVANSLESELLNMDLRSIGAKSLPDPNLLNKTPYLHGPKILQITAIEYSHIPSIPNDIVPGSKVRLENKAPVHSCIVCLNPKVITVLGGIVQSLYDEWEMNRKYSGVSRLSLRLSQETDTGGPPLFEKLKAGAPSRRSPQLGRLSETNMFSAVSDFDNVLVFWFCNMPHLVFESGDRNLHKHNGQVVASVSSASMGLSLESRFSAHTKDYFESTSRQVTTESSGNTEVIPLDAQRKADSIDYKVKIASLKASHKENPRNSQWRSKEDYHGSTSKSNMPTVAQTSGNTELRPMDTRQKVDDDKERIVSFNESLEQKPSDTTARQKGVFESAPVQNQAAAQKLLLKMNHHPNEGDQHLKGRKYRGKSKQEESQVFTLGEWEKRNAGPQPLTKKELPATSHDEDLAWRLQNQLDVEDFHNMMEEEEEEGGEGEEGERGGEGEREGEGEDLVKLVEPYY</sequence>
<reference evidence="5 6" key="1">
    <citation type="submission" date="2024-01" db="EMBL/GenBank/DDBJ databases">
        <authorList>
            <person name="Waweru B."/>
        </authorList>
    </citation>
    <scope>NUCLEOTIDE SEQUENCE [LARGE SCALE GENOMIC DNA]</scope>
</reference>
<feature type="region of interest" description="Disordered" evidence="3">
    <location>
        <begin position="401"/>
        <end position="508"/>
    </location>
</feature>